<dbReference type="FunFam" id="3.40.50.300:FF:000290">
    <property type="entry name" value="Protein-tyrosine sulfotransferase"/>
    <property type="match status" value="1"/>
</dbReference>
<evidence type="ECO:0000256" key="2">
    <source>
        <dbReference type="ARBA" id="ARBA00009988"/>
    </source>
</evidence>
<reference evidence="14" key="1">
    <citation type="submission" date="2023-10" db="EMBL/GenBank/DDBJ databases">
        <title>Genome assembly of Pristionchus species.</title>
        <authorList>
            <person name="Yoshida K."/>
            <person name="Sommer R.J."/>
        </authorList>
    </citation>
    <scope>NUCLEOTIDE SEQUENCE</scope>
    <source>
        <strain evidence="14">RS5133</strain>
    </source>
</reference>
<comment type="subcellular location">
    <subcellularLocation>
        <location evidence="1">Golgi apparatus membrane</location>
        <topology evidence="1">Single-pass type II membrane protein</topology>
    </subcellularLocation>
</comment>
<evidence type="ECO:0000256" key="12">
    <source>
        <dbReference type="ARBA" id="ARBA00048460"/>
    </source>
</evidence>
<evidence type="ECO:0000313" key="15">
    <source>
        <dbReference type="Proteomes" id="UP001432322"/>
    </source>
</evidence>
<dbReference type="Gene3D" id="3.40.50.300">
    <property type="entry name" value="P-loop containing nucleotide triphosphate hydrolases"/>
    <property type="match status" value="1"/>
</dbReference>
<keyword evidence="10" id="KW-1015">Disulfide bond</keyword>
<evidence type="ECO:0000256" key="9">
    <source>
        <dbReference type="ARBA" id="ARBA00023136"/>
    </source>
</evidence>
<comment type="caution">
    <text evidence="14">The sequence shown here is derived from an EMBL/GenBank/DDBJ whole genome shotgun (WGS) entry which is preliminary data.</text>
</comment>
<name>A0AAV5VIB4_9BILA</name>
<dbReference type="PANTHER" id="PTHR12788:SF10">
    <property type="entry name" value="PROTEIN-TYROSINE SULFOTRANSFERASE"/>
    <property type="match status" value="1"/>
</dbReference>
<sequence length="399" mass="44725">MMRRGQKMQLICCIVLLTMGGIYFIMPPSNQMNAGYQNVQRALRKSYDQSAVVDDVVVPQPVVVVPQQPDHAVQTDFGPVTKDSPLIFIGGVPRSGTTLMRAMLDAHPDVRCGEETRVIPRILGLRAQWKRSEKEWNRLQQAGVTSDVINRAVSAFLLEVIAGHGNAAKRLCNKDPFTMKSASYLSEIFPNAKYLFMVRDGRATVHSIITREVTITGFDLTSYRQSIEKWNTAISFMNEQCESVGDKCLKVKYEDLVLHPEPMMRKILSFLGIDWNPSVLHHEEHIGKEISLSNVERSSDQVVKPVNVDALSKWIGAIPEDVIADMAEIAPMLSKLGYDPNANPPNYGKADDMVEKKTEDIHKNANEWYNKAVQVVNDANRVERPDGIIPAAEIKKNQV</sequence>
<keyword evidence="7" id="KW-1133">Transmembrane helix</keyword>
<protein>
    <recommendedName>
        <fullName evidence="3 13">Protein-tyrosine sulfotransferase</fullName>
        <ecNumber evidence="3 13">2.8.2.20</ecNumber>
    </recommendedName>
</protein>
<keyword evidence="4 13" id="KW-0808">Transferase</keyword>
<evidence type="ECO:0000256" key="3">
    <source>
        <dbReference type="ARBA" id="ARBA00013262"/>
    </source>
</evidence>
<dbReference type="EC" id="2.8.2.20" evidence="3 13"/>
<dbReference type="PANTHER" id="PTHR12788">
    <property type="entry name" value="PROTEIN-TYROSINE SULFOTRANSFERASE 2"/>
    <property type="match status" value="1"/>
</dbReference>
<keyword evidence="8" id="KW-0333">Golgi apparatus</keyword>
<evidence type="ECO:0000256" key="13">
    <source>
        <dbReference type="RuleBase" id="RU365018"/>
    </source>
</evidence>
<dbReference type="GO" id="GO:0008476">
    <property type="term" value="F:protein-tyrosine sulfotransferase activity"/>
    <property type="evidence" value="ECO:0007669"/>
    <property type="project" value="UniProtKB-EC"/>
</dbReference>
<dbReference type="InterPro" id="IPR027417">
    <property type="entry name" value="P-loop_NTPase"/>
</dbReference>
<dbReference type="GO" id="GO:0000139">
    <property type="term" value="C:Golgi membrane"/>
    <property type="evidence" value="ECO:0007669"/>
    <property type="project" value="UniProtKB-SubCell"/>
</dbReference>
<evidence type="ECO:0000256" key="6">
    <source>
        <dbReference type="ARBA" id="ARBA00022968"/>
    </source>
</evidence>
<dbReference type="Pfam" id="PF13469">
    <property type="entry name" value="Sulfotransfer_3"/>
    <property type="match status" value="1"/>
</dbReference>
<dbReference type="Proteomes" id="UP001432322">
    <property type="component" value="Unassembled WGS sequence"/>
</dbReference>
<accession>A0AAV5VIB4</accession>
<organism evidence="14 15">
    <name type="scientific">Pristionchus fissidentatus</name>
    <dbReference type="NCBI Taxonomy" id="1538716"/>
    <lineage>
        <taxon>Eukaryota</taxon>
        <taxon>Metazoa</taxon>
        <taxon>Ecdysozoa</taxon>
        <taxon>Nematoda</taxon>
        <taxon>Chromadorea</taxon>
        <taxon>Rhabditida</taxon>
        <taxon>Rhabditina</taxon>
        <taxon>Diplogasteromorpha</taxon>
        <taxon>Diplogasteroidea</taxon>
        <taxon>Neodiplogasteridae</taxon>
        <taxon>Pristionchus</taxon>
    </lineage>
</organism>
<dbReference type="SUPFAM" id="SSF52540">
    <property type="entry name" value="P-loop containing nucleoside triphosphate hydrolases"/>
    <property type="match status" value="1"/>
</dbReference>
<keyword evidence="6" id="KW-0735">Signal-anchor</keyword>
<comment type="similarity">
    <text evidence="2 13">Belongs to the protein sulfotransferase family.</text>
</comment>
<comment type="catalytic activity">
    <reaction evidence="12 13">
        <text>L-tyrosyl-[protein] + 3'-phosphoadenylyl sulfate = O-sulfo-L-tyrosine-[protein] + adenosine 3',5'-bisphosphate + H(+)</text>
        <dbReference type="Rhea" id="RHEA:16801"/>
        <dbReference type="Rhea" id="RHEA-COMP:10136"/>
        <dbReference type="Rhea" id="RHEA-COMP:11688"/>
        <dbReference type="ChEBI" id="CHEBI:15378"/>
        <dbReference type="ChEBI" id="CHEBI:46858"/>
        <dbReference type="ChEBI" id="CHEBI:58339"/>
        <dbReference type="ChEBI" id="CHEBI:58343"/>
        <dbReference type="ChEBI" id="CHEBI:65286"/>
        <dbReference type="EC" id="2.8.2.20"/>
    </reaction>
</comment>
<evidence type="ECO:0000313" key="14">
    <source>
        <dbReference type="EMBL" id="GMT19477.1"/>
    </source>
</evidence>
<evidence type="ECO:0000256" key="5">
    <source>
        <dbReference type="ARBA" id="ARBA00022692"/>
    </source>
</evidence>
<gene>
    <name evidence="14" type="ORF">PFISCL1PPCAC_10774</name>
</gene>
<keyword evidence="11" id="KW-0325">Glycoprotein</keyword>
<evidence type="ECO:0000256" key="8">
    <source>
        <dbReference type="ARBA" id="ARBA00023034"/>
    </source>
</evidence>
<evidence type="ECO:0000256" key="4">
    <source>
        <dbReference type="ARBA" id="ARBA00022679"/>
    </source>
</evidence>
<proteinExistence type="inferred from homology"/>
<evidence type="ECO:0000256" key="11">
    <source>
        <dbReference type="ARBA" id="ARBA00023180"/>
    </source>
</evidence>
<comment type="function">
    <text evidence="13">Catalyzes the O-sulfation of tyrosine residues within acidic motifs of polypeptides, using 3'-phosphoadenylyl sulfate (PAPS) as cosubstrate.</text>
</comment>
<keyword evidence="5" id="KW-0812">Transmembrane</keyword>
<evidence type="ECO:0000256" key="1">
    <source>
        <dbReference type="ARBA" id="ARBA00004323"/>
    </source>
</evidence>
<dbReference type="InterPro" id="IPR026634">
    <property type="entry name" value="TPST-like"/>
</dbReference>
<dbReference type="AlphaFoldDB" id="A0AAV5VIB4"/>
<evidence type="ECO:0000256" key="7">
    <source>
        <dbReference type="ARBA" id="ARBA00022989"/>
    </source>
</evidence>
<evidence type="ECO:0000256" key="10">
    <source>
        <dbReference type="ARBA" id="ARBA00023157"/>
    </source>
</evidence>
<keyword evidence="9" id="KW-0472">Membrane</keyword>
<feature type="non-terminal residue" evidence="14">
    <location>
        <position position="399"/>
    </location>
</feature>
<keyword evidence="15" id="KW-1185">Reference proteome</keyword>
<dbReference type="EMBL" id="BTSY01000003">
    <property type="protein sequence ID" value="GMT19477.1"/>
    <property type="molecule type" value="Genomic_DNA"/>
</dbReference>